<protein>
    <submittedName>
        <fullName evidence="1">Uncharacterized protein</fullName>
    </submittedName>
</protein>
<keyword evidence="2" id="KW-1185">Reference proteome</keyword>
<organism evidence="1 2">
    <name type="scientific">Pukyongiella litopenaei</name>
    <dbReference type="NCBI Taxonomy" id="2605946"/>
    <lineage>
        <taxon>Bacteria</taxon>
        <taxon>Pseudomonadati</taxon>
        <taxon>Pseudomonadota</taxon>
        <taxon>Alphaproteobacteria</taxon>
        <taxon>Rhodobacterales</taxon>
        <taxon>Paracoccaceae</taxon>
        <taxon>Pukyongiella</taxon>
    </lineage>
</organism>
<gene>
    <name evidence="1" type="ORF">C6Y53_12515</name>
</gene>
<dbReference type="KEGG" id="thas:C6Y53_12515"/>
<reference evidence="2" key="1">
    <citation type="submission" date="2018-03" db="EMBL/GenBank/DDBJ databases">
        <title>Genomic analysis of the strain SH-1 isolated from shrimp intestine.</title>
        <authorList>
            <person name="Kim Y.-S."/>
            <person name="Kim S.-E."/>
            <person name="Kim K.-H."/>
        </authorList>
    </citation>
    <scope>NUCLEOTIDE SEQUENCE [LARGE SCALE GENOMIC DNA]</scope>
    <source>
        <strain evidence="2">SH-1</strain>
    </source>
</reference>
<dbReference type="AlphaFoldDB" id="A0A2S0MRB3"/>
<name>A0A2S0MRB3_9RHOB</name>
<evidence type="ECO:0000313" key="2">
    <source>
        <dbReference type="Proteomes" id="UP000237655"/>
    </source>
</evidence>
<accession>A0A2S0MRB3</accession>
<sequence length="336" mass="37609">MMPKSPGDPNGPLVKPTLADDPQFLYIIRYLSKLATDQPHIQVEFSGQLAELVACKEEDEISGMRWMEFRLKTPLDREGAYESAVGICKAIELTFFERRAGINTGVNLSRDDLGESSGWLSPAVYQPIVDHGYQYQMTKHGIAFYQADSSLVRGIVSGGRLTVVDKIEKLSERIVENFEFAKNMSDTCISAIRNFNHGMATGDQIARLALVVASVEHLSDSGGRWSSAQKKFLDKLADFTSQSSDLNEKERNEIAEQLRNLKGYKVRLGFRRLFERLGLQAEIKNWLDAYDQRSGILHGGGLLSKKEMSALVDRLTDLAHSVLSAQVRFEKETLVS</sequence>
<dbReference type="RefSeq" id="WP_149615524.1">
    <property type="nucleotide sequence ID" value="NZ_CP027665.1"/>
</dbReference>
<dbReference type="EMBL" id="CP027665">
    <property type="protein sequence ID" value="AVO38428.2"/>
    <property type="molecule type" value="Genomic_DNA"/>
</dbReference>
<dbReference type="Proteomes" id="UP000237655">
    <property type="component" value="Chromosome"/>
</dbReference>
<evidence type="ECO:0000313" key="1">
    <source>
        <dbReference type="EMBL" id="AVO38428.2"/>
    </source>
</evidence>
<proteinExistence type="predicted"/>